<dbReference type="SUPFAM" id="SSF50494">
    <property type="entry name" value="Trypsin-like serine proteases"/>
    <property type="match status" value="1"/>
</dbReference>
<evidence type="ECO:0000256" key="4">
    <source>
        <dbReference type="ARBA" id="ARBA00022729"/>
    </source>
</evidence>
<organism evidence="15 16">
    <name type="scientific">Octopus sinensis</name>
    <name type="common">East Asian common octopus</name>
    <dbReference type="NCBI Taxonomy" id="2607531"/>
    <lineage>
        <taxon>Eukaryota</taxon>
        <taxon>Metazoa</taxon>
        <taxon>Spiralia</taxon>
        <taxon>Lophotrochozoa</taxon>
        <taxon>Mollusca</taxon>
        <taxon>Cephalopoda</taxon>
        <taxon>Coleoidea</taxon>
        <taxon>Octopodiformes</taxon>
        <taxon>Octopoda</taxon>
        <taxon>Incirrata</taxon>
        <taxon>Octopodidae</taxon>
        <taxon>Octopus</taxon>
    </lineage>
</organism>
<dbReference type="SMART" id="SM00020">
    <property type="entry name" value="Tryp_SPc"/>
    <property type="match status" value="1"/>
</dbReference>
<evidence type="ECO:0000259" key="13">
    <source>
        <dbReference type="PROSITE" id="PS50240"/>
    </source>
</evidence>
<dbReference type="InterPro" id="IPR018114">
    <property type="entry name" value="TRYPSIN_HIS"/>
</dbReference>
<evidence type="ECO:0000256" key="7">
    <source>
        <dbReference type="ARBA" id="ARBA00023145"/>
    </source>
</evidence>
<feature type="domain" description="SRCR" evidence="14">
    <location>
        <begin position="90"/>
        <end position="191"/>
    </location>
</feature>
<dbReference type="Gene3D" id="4.10.400.10">
    <property type="entry name" value="Low-density Lipoprotein Receptor"/>
    <property type="match status" value="5"/>
</dbReference>
<evidence type="ECO:0000259" key="12">
    <source>
        <dbReference type="PROSITE" id="PS50060"/>
    </source>
</evidence>
<name>A0A7E6ES13_9MOLL</name>
<dbReference type="CDD" id="cd00112">
    <property type="entry name" value="LDLa"/>
    <property type="match status" value="5"/>
</dbReference>
<evidence type="ECO:0000256" key="3">
    <source>
        <dbReference type="ARBA" id="ARBA00022670"/>
    </source>
</evidence>
<gene>
    <name evidence="16" type="primary">LOC115209483</name>
</gene>
<keyword evidence="3" id="KW-0645">Protease</keyword>
<dbReference type="GO" id="GO:0005576">
    <property type="term" value="C:extracellular region"/>
    <property type="evidence" value="ECO:0007669"/>
    <property type="project" value="UniProtKB-SubCell"/>
</dbReference>
<evidence type="ECO:0000259" key="14">
    <source>
        <dbReference type="PROSITE" id="PS50287"/>
    </source>
</evidence>
<dbReference type="Pfam" id="PF00089">
    <property type="entry name" value="Trypsin"/>
    <property type="match status" value="1"/>
</dbReference>
<feature type="disulfide bond" evidence="9">
    <location>
        <begin position="1663"/>
        <end position="1678"/>
    </location>
</feature>
<dbReference type="FunFam" id="2.40.10.10:FF:000146">
    <property type="entry name" value="Serine protease 53"/>
    <property type="match status" value="1"/>
</dbReference>
<dbReference type="SMART" id="SM00202">
    <property type="entry name" value="SR"/>
    <property type="match status" value="1"/>
</dbReference>
<dbReference type="KEGG" id="osn:115209483"/>
<evidence type="ECO:0000256" key="1">
    <source>
        <dbReference type="ARBA" id="ARBA00004613"/>
    </source>
</evidence>
<feature type="domain" description="SRCR" evidence="14">
    <location>
        <begin position="1720"/>
        <end position="1804"/>
    </location>
</feature>
<feature type="disulfide bond" evidence="9">
    <location>
        <begin position="1155"/>
        <end position="1170"/>
    </location>
</feature>
<comment type="subcellular location">
    <subcellularLocation>
        <location evidence="1">Secreted</location>
    </subcellularLocation>
</comment>
<dbReference type="PROSITE" id="PS50287">
    <property type="entry name" value="SRCR_2"/>
    <property type="match status" value="3"/>
</dbReference>
<dbReference type="Pfam" id="PF00629">
    <property type="entry name" value="MAM"/>
    <property type="match status" value="6"/>
</dbReference>
<dbReference type="PROSITE" id="PS50068">
    <property type="entry name" value="LDLRA_2"/>
    <property type="match status" value="5"/>
</dbReference>
<dbReference type="PROSITE" id="PS50060">
    <property type="entry name" value="MAM_2"/>
    <property type="match status" value="6"/>
</dbReference>
<dbReference type="PROSITE" id="PS01209">
    <property type="entry name" value="LDLRA_1"/>
    <property type="match status" value="2"/>
</dbReference>
<feature type="disulfide bond" evidence="10">
    <location>
        <begin position="161"/>
        <end position="171"/>
    </location>
</feature>
<feature type="disulfide bond" evidence="9">
    <location>
        <begin position="1688"/>
        <end position="1706"/>
    </location>
</feature>
<dbReference type="PANTHER" id="PTHR23282:SF101">
    <property type="entry name" value="MAM DOMAIN-CONTAINING PROTEIN"/>
    <property type="match status" value="1"/>
</dbReference>
<evidence type="ECO:0000313" key="16">
    <source>
        <dbReference type="RefSeq" id="XP_036357547.1"/>
    </source>
</evidence>
<dbReference type="Gene3D" id="2.60.120.200">
    <property type="match status" value="6"/>
</dbReference>
<protein>
    <submittedName>
        <fullName evidence="16">MAM and LDL-receptor class A domain-containing protein 2-like</fullName>
    </submittedName>
</protein>
<dbReference type="InterPro" id="IPR051560">
    <property type="entry name" value="MAM_domain-containing"/>
</dbReference>
<keyword evidence="11" id="KW-0812">Transmembrane</keyword>
<dbReference type="GO" id="GO:0006508">
    <property type="term" value="P:proteolysis"/>
    <property type="evidence" value="ECO:0007669"/>
    <property type="project" value="UniProtKB-KW"/>
</dbReference>
<keyword evidence="5" id="KW-0378">Hydrolase</keyword>
<dbReference type="Gene3D" id="3.10.250.10">
    <property type="entry name" value="SRCR-like domain"/>
    <property type="match status" value="1"/>
</dbReference>
<feature type="domain" description="MAM" evidence="12">
    <location>
        <begin position="1355"/>
        <end position="1497"/>
    </location>
</feature>
<dbReference type="InterPro" id="IPR036772">
    <property type="entry name" value="SRCR-like_dom_sf"/>
</dbReference>
<feature type="domain" description="MAM" evidence="12">
    <location>
        <begin position="687"/>
        <end position="833"/>
    </location>
</feature>
<feature type="domain" description="MAM" evidence="12">
    <location>
        <begin position="361"/>
        <end position="515"/>
    </location>
</feature>
<evidence type="ECO:0000256" key="5">
    <source>
        <dbReference type="ARBA" id="ARBA00022801"/>
    </source>
</evidence>
<dbReference type="Pfam" id="PF00530">
    <property type="entry name" value="SRCR"/>
    <property type="match status" value="1"/>
</dbReference>
<dbReference type="Gene3D" id="2.40.10.10">
    <property type="entry name" value="Trypsin-like serine proteases"/>
    <property type="match status" value="1"/>
</dbReference>
<feature type="domain" description="MAM" evidence="12">
    <location>
        <begin position="520"/>
        <end position="685"/>
    </location>
</feature>
<keyword evidence="8 10" id="KW-1015">Disulfide bond</keyword>
<keyword evidence="4" id="KW-0732">Signal</keyword>
<evidence type="ECO:0000256" key="10">
    <source>
        <dbReference type="PROSITE-ProRule" id="PRU00196"/>
    </source>
</evidence>
<evidence type="ECO:0000256" key="9">
    <source>
        <dbReference type="PROSITE-ProRule" id="PRU00124"/>
    </source>
</evidence>
<feature type="disulfide bond" evidence="9">
    <location>
        <begin position="1143"/>
        <end position="1161"/>
    </location>
</feature>
<dbReference type="CDD" id="cd06263">
    <property type="entry name" value="MAM"/>
    <property type="match status" value="2"/>
</dbReference>
<dbReference type="Pfam" id="PF00057">
    <property type="entry name" value="Ldl_recept_a"/>
    <property type="match status" value="3"/>
</dbReference>
<dbReference type="InterPro" id="IPR000998">
    <property type="entry name" value="MAM_dom"/>
</dbReference>
<dbReference type="PRINTS" id="PR00261">
    <property type="entry name" value="LDLRECEPTOR"/>
</dbReference>
<proteinExistence type="predicted"/>
<keyword evidence="15" id="KW-1185">Reference proteome</keyword>
<feature type="disulfide bond" evidence="9">
    <location>
        <begin position="1700"/>
        <end position="1715"/>
    </location>
</feature>
<comment type="caution">
    <text evidence="10">Lacks conserved residue(s) required for the propagation of feature annotation.</text>
</comment>
<feature type="disulfide bond" evidence="9">
    <location>
        <begin position="1336"/>
        <end position="1351"/>
    </location>
</feature>
<keyword evidence="11" id="KW-0472">Membrane</keyword>
<feature type="transmembrane region" description="Helical" evidence="11">
    <location>
        <begin position="72"/>
        <end position="92"/>
    </location>
</feature>
<dbReference type="InterPro" id="IPR036055">
    <property type="entry name" value="LDL_receptor-like_sf"/>
</dbReference>
<keyword evidence="11" id="KW-1133">Transmembrane helix</keyword>
<dbReference type="PROSITE" id="PS50240">
    <property type="entry name" value="TRYPSIN_DOM"/>
    <property type="match status" value="1"/>
</dbReference>
<dbReference type="GO" id="GO:0004252">
    <property type="term" value="F:serine-type endopeptidase activity"/>
    <property type="evidence" value="ECO:0007669"/>
    <property type="project" value="InterPro"/>
</dbReference>
<evidence type="ECO:0000256" key="6">
    <source>
        <dbReference type="ARBA" id="ARBA00022825"/>
    </source>
</evidence>
<evidence type="ECO:0000256" key="2">
    <source>
        <dbReference type="ARBA" id="ARBA00022525"/>
    </source>
</evidence>
<dbReference type="RefSeq" id="XP_036357547.1">
    <property type="nucleotide sequence ID" value="XM_036501654.1"/>
</dbReference>
<dbReference type="GO" id="GO:0016020">
    <property type="term" value="C:membrane"/>
    <property type="evidence" value="ECO:0007669"/>
    <property type="project" value="InterPro"/>
</dbReference>
<dbReference type="InterPro" id="IPR001190">
    <property type="entry name" value="SRCR"/>
</dbReference>
<feature type="disulfide bond" evidence="9">
    <location>
        <begin position="1520"/>
        <end position="1535"/>
    </location>
</feature>
<keyword evidence="7" id="KW-0865">Zymogen</keyword>
<dbReference type="InterPro" id="IPR023415">
    <property type="entry name" value="LDLR_class-A_CS"/>
</dbReference>
<feature type="domain" description="Peptidase S1" evidence="13">
    <location>
        <begin position="1816"/>
        <end position="2040"/>
    </location>
</feature>
<dbReference type="SUPFAM" id="SSF57424">
    <property type="entry name" value="LDL receptor-like module"/>
    <property type="match status" value="4"/>
</dbReference>
<sequence>MRSLTDVASREGKLEYSRCNCCCGGMVCAAKWDSTWASHSPASPVNEGKPEAMLLSEGSSVRKGQKMMKIKIYPCQSCHTYLILLIFAALTISGHAQYDGDIALDFSGLAKIYFRGKWTAICASKGFTIQSRVLCRSFGQKFSTYLLDSSNLPISVGDLTCRGDENSLAACNYNFGSTKSCSYSKLYVRCQEDLTKAFCPFDNDICGMVNEGTAAYKWQRVHPYTSRLPGQSIPKSDHTTESYKGKYMLASATGFPGQKTTLRTKPTSGNVGSISFYYHMFGSDMGSLNVYIQSHNSRKKSIGSISGNQGIGWKYLCLPVNEGYRNHEIIFEAIQGNGFDSDIALDDVTLSENSCSNHWNASCDFESGTCGYDIENMNDIRRGWRLSPNNTNGISSRSANYLLFTSRYNSEIRHSIKSPMIDIPNERMKLEFLYYMPGTKAQELQVRFVEDELKPWFYKTPYFWQDSGDHGTEWQYGCMDLPSTRGRIVFTGIAENSYSTLGLDDLVIDKGNCRTGIANHVCTFNNPLLCQYEISCMNPQEYIWRTGKGATPSSETGPSTDYSKKTNGYYMYADASYGKPNARAELKFLVSNVKGKNLKFVYNMFGSEIGQLYVIFNTSKSLAKLSSSKEIVWTMKGNKGKYWLKACVPITNDISEIIFVAVRGSSYKGDIAIDNVAIEEKGCPGPFDCDFQSKTCKYTVYKYSLAWRIVSQNSTSSDTNKYLYIYSRTNTENANFQIQSPQADVKENSSVTFKYRMRGNMKEFALITYDSYSRNELWSSNFNDIKKFTTACVDFPVSTNFGLIFQMTANVNSRGNTYGYLDDIEVHNETCKLGLTYHFCKFKEVHLCNFHVECPENTRYNWSQGFSSDYRDIPHHRGNPYYYMYVDSINGKPEDVTHLSFPNVEPPADHSLYFDYYLQQGSGKLQLHLENSEGKKLVFEELGVIQSGLWNSVCVNIKNTTNTNIVFTATRGYKFGAFIGLTNVGFKPEVCEDRNISCGFTEGTCQYGNLNYYSKWERINSRNDTNLTDGFYMKTRLNYGGSMLASPTENITNSCVQIRYKITNKNCQLTIYNAFNNNTNLSMVSDDTTPWGIAQVYIQQEITKLVFQAKRVSYGVCEVLLDYVYIRENNCPQLECPAGTRKCKNNYCYSESKVCDRTNDCSDGSDEMNCSSSISCPFKSKYYCGYKIVNGWKHVLNENVPHFAVPGSMLIVRAKGKMLSPIETLTDSCVKFQYTSASDLTGNFSVIWNQWNVTTGILHRQTWSELYFNDMYGSYEGQLQLSAGKGFLEFIADVGSAGLAINNVTVFEGTCPELNCSTNSFKCLDNSKCINKRNLCNIYWNCNDGSDEKNCSKYFSCDFEDMYMCGFKSFPEKYWFLHTGLSGERPKLDHSERRFSGHYVMSTSSEDSYLFFPKISIEDTSCLNFYYTFFGDGNVSVYDNDTFLLSLSKFDPDMWRGVNITLPSGSHSINLLYSGGNNKIGAVALDSVSLIPGRCILKGCGKDWYPCNNNSTCYPFIAKCDGIQNCPNGEDENNCNGTKRPYRLVGGRSLLSGTVEKLYGSTYYPVCAKVYTNDGLKDICSQFGASVTVTHQLYRAYMRGSYYSCSSRYSFTCSRYRCSSRCSCNSLYLTCSDTVCEDGEVKCPSIRNGSTHKDVCIRRESLCDGEIDCEGGTDEKNCAQFEDQQWQCRNKKYIEKGLRCDGTKDCDDGSDEFNCFKYINGTIQIFYNGSYKYICEDNLRNNIEANQLCSTVGKGYGSFENPVLEDGVLFTPNNSSNMALIPGFNASSLQQCNVTVLNCSEQGCGARKIELFESNIKYGHNALEGKWPWAVQVYRGRTFVCTGILISNEIVLSAAHCFRSTYYYTYYIRVGTTKKFQGTRYKVDRILKHPNYINYRKGSDIAILYMRSGIKMSSYVQPVCLPEGPIPRDRDCHITGWGKNENLEFPKILQEAKVFVLDNLICKKHFSFFKNTTVCVNNKEDTQPACHGDSGGPLLCRDMYGKWVAYGVTSYGKTSCAGRKSSPAVYTDIYSFMPWIIRNI</sequence>
<dbReference type="PROSITE" id="PS00134">
    <property type="entry name" value="TRYPSIN_HIS"/>
    <property type="match status" value="1"/>
</dbReference>
<feature type="domain" description="MAM" evidence="12">
    <location>
        <begin position="838"/>
        <end position="993"/>
    </location>
</feature>
<feature type="domain" description="SRCR" evidence="14">
    <location>
        <begin position="1542"/>
        <end position="1644"/>
    </location>
</feature>
<dbReference type="InterPro" id="IPR002172">
    <property type="entry name" value="LDrepeatLR_classA_rpt"/>
</dbReference>
<dbReference type="InterPro" id="IPR009003">
    <property type="entry name" value="Peptidase_S1_PA"/>
</dbReference>
<dbReference type="InterPro" id="IPR001254">
    <property type="entry name" value="Trypsin_dom"/>
</dbReference>
<dbReference type="SUPFAM" id="SSF49899">
    <property type="entry name" value="Concanavalin A-like lectins/glucanases"/>
    <property type="match status" value="6"/>
</dbReference>
<dbReference type="InterPro" id="IPR013320">
    <property type="entry name" value="ConA-like_dom_sf"/>
</dbReference>
<feature type="domain" description="MAM" evidence="12">
    <location>
        <begin position="197"/>
        <end position="357"/>
    </location>
</feature>
<dbReference type="PANTHER" id="PTHR23282">
    <property type="entry name" value="APICAL ENDOSOMAL GLYCOPROTEIN PRECURSOR"/>
    <property type="match status" value="1"/>
</dbReference>
<accession>A0A7E6ES13</accession>
<keyword evidence="2" id="KW-0964">Secreted</keyword>
<reference evidence="16" key="1">
    <citation type="submission" date="2025-08" db="UniProtKB">
        <authorList>
            <consortium name="RefSeq"/>
        </authorList>
    </citation>
    <scope>IDENTIFICATION</scope>
</reference>
<dbReference type="InterPro" id="IPR043504">
    <property type="entry name" value="Peptidase_S1_PA_chymotrypsin"/>
</dbReference>
<feature type="disulfide bond" evidence="9">
    <location>
        <begin position="1136"/>
        <end position="1148"/>
    </location>
</feature>
<dbReference type="SUPFAM" id="SSF56487">
    <property type="entry name" value="SRCR-like"/>
    <property type="match status" value="2"/>
</dbReference>
<evidence type="ECO:0000313" key="15">
    <source>
        <dbReference type="Proteomes" id="UP000515154"/>
    </source>
</evidence>
<keyword evidence="6" id="KW-0720">Serine protease</keyword>
<dbReference type="Proteomes" id="UP000515154">
    <property type="component" value="Linkage group LG3"/>
</dbReference>
<dbReference type="CDD" id="cd00190">
    <property type="entry name" value="Tryp_SPc"/>
    <property type="match status" value="1"/>
</dbReference>
<dbReference type="SMART" id="SM00137">
    <property type="entry name" value="MAM"/>
    <property type="match status" value="4"/>
</dbReference>
<evidence type="ECO:0000256" key="8">
    <source>
        <dbReference type="ARBA" id="ARBA00023157"/>
    </source>
</evidence>
<feature type="disulfide bond" evidence="10">
    <location>
        <begin position="1567"/>
        <end position="1631"/>
    </location>
</feature>
<evidence type="ECO:0000256" key="11">
    <source>
        <dbReference type="SAM" id="Phobius"/>
    </source>
</evidence>
<dbReference type="SMART" id="SM00192">
    <property type="entry name" value="LDLa"/>
    <property type="match status" value="5"/>
</dbReference>